<dbReference type="RefSeq" id="XP_020046543.1">
    <property type="nucleotide sequence ID" value="XM_020190669.1"/>
</dbReference>
<dbReference type="PANTHER" id="PTHR10012">
    <property type="entry name" value="SERINE/THREONINE-PROTEIN PHOSPHATASE 2A REGULATORY SUBUNIT B"/>
    <property type="match status" value="1"/>
</dbReference>
<comment type="function">
    <text evidence="6">PPIases accelerate the folding of proteins. It catalyzes the cis-trans isomerization of proline imidic peptide bonds in oligopeptides.</text>
</comment>
<dbReference type="FunCoup" id="A0A1D2VF30">
    <property type="interactions" value="536"/>
</dbReference>
<dbReference type="GO" id="GO:0000159">
    <property type="term" value="C:protein phosphatase type 2A complex"/>
    <property type="evidence" value="ECO:0007669"/>
    <property type="project" value="EnsemblFungi"/>
</dbReference>
<dbReference type="SUPFAM" id="SSF140984">
    <property type="entry name" value="PTPA-like"/>
    <property type="match status" value="1"/>
</dbReference>
<dbReference type="InterPro" id="IPR037218">
    <property type="entry name" value="PTPA_sf"/>
</dbReference>
<dbReference type="InParanoid" id="A0A1D2VF30"/>
<name>A0A1D2VF30_9ASCO</name>
<dbReference type="Proteomes" id="UP000095038">
    <property type="component" value="Unassembled WGS sequence"/>
</dbReference>
<dbReference type="Gene3D" id="1.20.120.1150">
    <property type="match status" value="1"/>
</dbReference>
<dbReference type="FunFam" id="1.20.120.1150:FF:000002">
    <property type="entry name" value="Serine/threonine-protein phosphatase 2A activator"/>
    <property type="match status" value="1"/>
</dbReference>
<dbReference type="AlphaFoldDB" id="A0A1D2VF30"/>
<dbReference type="GO" id="GO:0007052">
    <property type="term" value="P:mitotic spindle organization"/>
    <property type="evidence" value="ECO:0007669"/>
    <property type="project" value="EnsemblFungi"/>
</dbReference>
<evidence type="ECO:0000256" key="4">
    <source>
        <dbReference type="ARBA" id="ARBA00023110"/>
    </source>
</evidence>
<dbReference type="GO" id="GO:0005634">
    <property type="term" value="C:nucleus"/>
    <property type="evidence" value="ECO:0007669"/>
    <property type="project" value="TreeGrafter"/>
</dbReference>
<dbReference type="PIRSF" id="PIRSF016325">
    <property type="entry name" value="Phstyr_phstse_ac"/>
    <property type="match status" value="1"/>
</dbReference>
<dbReference type="EMBL" id="KV454482">
    <property type="protein sequence ID" value="ODV60236.1"/>
    <property type="molecule type" value="Genomic_DNA"/>
</dbReference>
<sequence length="376" mass="43062">MISQSIAITKPAGGYIKPVRRVLSPDDLNKWIGSLSYTQVVDFVEQLSLAVKGKENDAPCNVSESVNQILHILDKVGDIIELHPVIQDKETSRFGKIEFRDFYDEITLKSNDLLLGISDLGPLIDSTQDPRIELCVYFNESWGNRTRIDYGSGHELNFICFLLCLKNLNILNLDWDATAIVLKIFIKYLSVMRILQKKYWLEPAGSHGVWGLDDYHFLPFLFGASQLSLHKHLKPKSIHDKDYIEMFENKYMYFHCIAFINDVKTASLRWHSPMLDDISGVKTWKKVAEGMVKMYKGEVLNRLPIIQHFFFGNIIKAPEGVSKNRVTKYDYESDHKNRLPGGHIHTWGDCCGIKIPSAIAASEMLKKKEGHRIPFD</sequence>
<evidence type="ECO:0000256" key="1">
    <source>
        <dbReference type="ARBA" id="ARBA00000971"/>
    </source>
</evidence>
<dbReference type="CDD" id="cd04087">
    <property type="entry name" value="PTPA"/>
    <property type="match status" value="1"/>
</dbReference>
<accession>A0A1D2VF30</accession>
<dbReference type="STRING" id="1344418.A0A1D2VF30"/>
<proteinExistence type="inferred from homology"/>
<dbReference type="GO" id="GO:0006970">
    <property type="term" value="P:response to osmotic stress"/>
    <property type="evidence" value="ECO:0007669"/>
    <property type="project" value="EnsemblFungi"/>
</dbReference>
<protein>
    <recommendedName>
        <fullName evidence="6">Serine/threonine-protein phosphatase 2A activator</fullName>
        <ecNumber evidence="6">5.2.1.8</ecNumber>
    </recommendedName>
    <alternativeName>
        <fullName evidence="6">Phosphotyrosyl phosphatase activator</fullName>
    </alternativeName>
</protein>
<dbReference type="PANTHER" id="PTHR10012:SF5">
    <property type="entry name" value="SERINE_THREONINE-PROTEIN PHOSPHATASE 2A ACTIVATOR 2"/>
    <property type="match status" value="1"/>
</dbReference>
<keyword evidence="5 6" id="KW-0413">Isomerase</keyword>
<reference evidence="8" key="1">
    <citation type="submission" date="2016-05" db="EMBL/GenBank/DDBJ databases">
        <title>Comparative genomics of biotechnologically important yeasts.</title>
        <authorList>
            <consortium name="DOE Joint Genome Institute"/>
            <person name="Riley R."/>
            <person name="Haridas S."/>
            <person name="Wolfe K.H."/>
            <person name="Lopes M.R."/>
            <person name="Hittinger C.T."/>
            <person name="Goker M."/>
            <person name="Salamov A."/>
            <person name="Wisecaver J."/>
            <person name="Long T.M."/>
            <person name="Aerts A.L."/>
            <person name="Barry K."/>
            <person name="Choi C."/>
            <person name="Clum A."/>
            <person name="Coughlan A.Y."/>
            <person name="Deshpande S."/>
            <person name="Douglass A.P."/>
            <person name="Hanson S.J."/>
            <person name="Klenk H.-P."/>
            <person name="Labutti K."/>
            <person name="Lapidus A."/>
            <person name="Lindquist E."/>
            <person name="Lipzen A."/>
            <person name="Meier-Kolthoff J.P."/>
            <person name="Ohm R.A."/>
            <person name="Otillar R.P."/>
            <person name="Pangilinan J."/>
            <person name="Peng Y."/>
            <person name="Rokas A."/>
            <person name="Rosa C.A."/>
            <person name="Scheuner C."/>
            <person name="Sibirny A.A."/>
            <person name="Slot J.C."/>
            <person name="Stielow J.B."/>
            <person name="Sun H."/>
            <person name="Kurtzman C.P."/>
            <person name="Blackwell M."/>
            <person name="Grigoriev I.V."/>
            <person name="Jeffries T.W."/>
        </authorList>
    </citation>
    <scope>NUCLEOTIDE SEQUENCE [LARGE SCALE GENOMIC DNA]</scope>
    <source>
        <strain evidence="8">DSM 1968</strain>
    </source>
</reference>
<keyword evidence="8" id="KW-1185">Reference proteome</keyword>
<dbReference type="GO" id="GO:0008160">
    <property type="term" value="F:protein tyrosine phosphatase activator activity"/>
    <property type="evidence" value="ECO:0007669"/>
    <property type="project" value="TreeGrafter"/>
</dbReference>
<evidence type="ECO:0000256" key="5">
    <source>
        <dbReference type="ARBA" id="ARBA00023235"/>
    </source>
</evidence>
<evidence type="ECO:0000256" key="3">
    <source>
        <dbReference type="ARBA" id="ARBA00022490"/>
    </source>
</evidence>
<dbReference type="GO" id="GO:0005737">
    <property type="term" value="C:cytoplasm"/>
    <property type="evidence" value="ECO:0007669"/>
    <property type="project" value="UniProtKB-SubCell"/>
</dbReference>
<dbReference type="GO" id="GO:0003755">
    <property type="term" value="F:peptidyl-prolyl cis-trans isomerase activity"/>
    <property type="evidence" value="ECO:0007669"/>
    <property type="project" value="UniProtKB-KW"/>
</dbReference>
<dbReference type="OrthoDB" id="16120at2759"/>
<comment type="subcellular location">
    <subcellularLocation>
        <location evidence="2 6">Cytoplasm</location>
    </subcellularLocation>
</comment>
<evidence type="ECO:0000313" key="7">
    <source>
        <dbReference type="EMBL" id="ODV60236.1"/>
    </source>
</evidence>
<dbReference type="Pfam" id="PF03095">
    <property type="entry name" value="PTPA"/>
    <property type="match status" value="1"/>
</dbReference>
<dbReference type="GeneID" id="30964305"/>
<evidence type="ECO:0000256" key="2">
    <source>
        <dbReference type="ARBA" id="ARBA00004496"/>
    </source>
</evidence>
<organism evidence="7 8">
    <name type="scientific">Ascoidea rubescens DSM 1968</name>
    <dbReference type="NCBI Taxonomy" id="1344418"/>
    <lineage>
        <taxon>Eukaryota</taxon>
        <taxon>Fungi</taxon>
        <taxon>Dikarya</taxon>
        <taxon>Ascomycota</taxon>
        <taxon>Saccharomycotina</taxon>
        <taxon>Saccharomycetes</taxon>
        <taxon>Ascoideaceae</taxon>
        <taxon>Ascoidea</taxon>
    </lineage>
</organism>
<dbReference type="EC" id="5.2.1.8" evidence="6"/>
<gene>
    <name evidence="7" type="ORF">ASCRUDRAFT_36112</name>
</gene>
<dbReference type="InterPro" id="IPR043170">
    <property type="entry name" value="PTPA_C_lid"/>
</dbReference>
<comment type="catalytic activity">
    <reaction evidence="1 6">
        <text>[protein]-peptidylproline (omega=180) = [protein]-peptidylproline (omega=0)</text>
        <dbReference type="Rhea" id="RHEA:16237"/>
        <dbReference type="Rhea" id="RHEA-COMP:10747"/>
        <dbReference type="Rhea" id="RHEA-COMP:10748"/>
        <dbReference type="ChEBI" id="CHEBI:83833"/>
        <dbReference type="ChEBI" id="CHEBI:83834"/>
        <dbReference type="EC" id="5.2.1.8"/>
    </reaction>
</comment>
<comment type="similarity">
    <text evidence="6">Belongs to the PTPA-type PPIase family.</text>
</comment>
<evidence type="ECO:0000256" key="6">
    <source>
        <dbReference type="RuleBase" id="RU361210"/>
    </source>
</evidence>
<keyword evidence="4 6" id="KW-0697">Rotamase</keyword>
<evidence type="ECO:0000313" key="8">
    <source>
        <dbReference type="Proteomes" id="UP000095038"/>
    </source>
</evidence>
<dbReference type="InterPro" id="IPR004327">
    <property type="entry name" value="Phstyr_phstse_ac"/>
</dbReference>
<keyword evidence="3 6" id="KW-0963">Cytoplasm</keyword>